<keyword evidence="1" id="KW-1133">Transmembrane helix</keyword>
<protein>
    <submittedName>
        <fullName evidence="2">Uncharacterized protein</fullName>
    </submittedName>
</protein>
<dbReference type="STRING" id="1907666.DSM25559_5269"/>
<dbReference type="Proteomes" id="UP000187891">
    <property type="component" value="Unassembled WGS sequence"/>
</dbReference>
<keyword evidence="1" id="KW-0472">Membrane</keyword>
<sequence>MINPYTFLAVITFLFLPWMIVAGSLATPAAHVFMALAWFLIFGLSLWLSIREDAKRDRDVDQQNEDAKEFLAAIYVEYDAVLRGKK</sequence>
<reference evidence="3" key="1">
    <citation type="submission" date="2016-10" db="EMBL/GenBank/DDBJ databases">
        <authorList>
            <person name="Wibberg D."/>
        </authorList>
    </citation>
    <scope>NUCLEOTIDE SEQUENCE [LARGE SCALE GENOMIC DNA]</scope>
</reference>
<dbReference type="AlphaFoldDB" id="A0A1R3U809"/>
<organism evidence="2 3">
    <name type="scientific">Agrobacterium rosae</name>
    <dbReference type="NCBI Taxonomy" id="1972867"/>
    <lineage>
        <taxon>Bacteria</taxon>
        <taxon>Pseudomonadati</taxon>
        <taxon>Pseudomonadota</taxon>
        <taxon>Alphaproteobacteria</taxon>
        <taxon>Hyphomicrobiales</taxon>
        <taxon>Rhizobiaceae</taxon>
        <taxon>Rhizobium/Agrobacterium group</taxon>
        <taxon>Agrobacterium</taxon>
    </lineage>
</organism>
<keyword evidence="1" id="KW-0812">Transmembrane</keyword>
<dbReference type="EMBL" id="FMUE01000026">
    <property type="protein sequence ID" value="SCX35996.1"/>
    <property type="molecule type" value="Genomic_DNA"/>
</dbReference>
<feature type="transmembrane region" description="Helical" evidence="1">
    <location>
        <begin position="32"/>
        <end position="50"/>
    </location>
</feature>
<evidence type="ECO:0000313" key="3">
    <source>
        <dbReference type="Proteomes" id="UP000187891"/>
    </source>
</evidence>
<proteinExistence type="predicted"/>
<dbReference type="RefSeq" id="WP_077123136.1">
    <property type="nucleotide sequence ID" value="NZ_FMUE01000026.1"/>
</dbReference>
<evidence type="ECO:0000313" key="2">
    <source>
        <dbReference type="EMBL" id="SCX35996.1"/>
    </source>
</evidence>
<name>A0A1R3U809_9HYPH</name>
<evidence type="ECO:0000256" key="1">
    <source>
        <dbReference type="SAM" id="Phobius"/>
    </source>
</evidence>
<accession>A0A1R3U809</accession>
<gene>
    <name evidence="2" type="ORF">DSM25559_5269</name>
</gene>